<feature type="domain" description="DUF4283" evidence="2">
    <location>
        <begin position="16"/>
        <end position="99"/>
    </location>
</feature>
<reference evidence="3 4" key="1">
    <citation type="journal article" date="2010" name="Nature">
        <title>Genome sequence of the palaeopolyploid soybean.</title>
        <authorList>
            <person name="Schmutz J."/>
            <person name="Cannon S.B."/>
            <person name="Schlueter J."/>
            <person name="Ma J."/>
            <person name="Mitros T."/>
            <person name="Nelson W."/>
            <person name="Hyten D.L."/>
            <person name="Song Q."/>
            <person name="Thelen J.J."/>
            <person name="Cheng J."/>
            <person name="Xu D."/>
            <person name="Hellsten U."/>
            <person name="May G.D."/>
            <person name="Yu Y."/>
            <person name="Sakurai T."/>
            <person name="Umezawa T."/>
            <person name="Bhattacharyya M.K."/>
            <person name="Sandhu D."/>
            <person name="Valliyodan B."/>
            <person name="Lindquist E."/>
            <person name="Peto M."/>
            <person name="Grant D."/>
            <person name="Shu S."/>
            <person name="Goodstein D."/>
            <person name="Barry K."/>
            <person name="Futrell-Griggs M."/>
            <person name="Abernathy B."/>
            <person name="Du J."/>
            <person name="Tian Z."/>
            <person name="Zhu L."/>
            <person name="Gill N."/>
            <person name="Joshi T."/>
            <person name="Libault M."/>
            <person name="Sethuraman A."/>
            <person name="Zhang X.-C."/>
            <person name="Shinozaki K."/>
            <person name="Nguyen H.T."/>
            <person name="Wing R.A."/>
            <person name="Cregan P."/>
            <person name="Specht J."/>
            <person name="Grimwood J."/>
            <person name="Rokhsar D."/>
            <person name="Stacey G."/>
            <person name="Shoemaker R.C."/>
            <person name="Jackson S.A."/>
        </authorList>
    </citation>
    <scope>NUCLEOTIDE SEQUENCE</scope>
    <source>
        <strain evidence="4">cv. Williams 82</strain>
        <tissue evidence="3">Callus</tissue>
    </source>
</reference>
<dbReference type="OMA" id="FNAMERM"/>
<evidence type="ECO:0000313" key="4">
    <source>
        <dbReference type="EnsemblPlants" id="KRH75136"/>
    </source>
</evidence>
<evidence type="ECO:0000313" key="3">
    <source>
        <dbReference type="EMBL" id="KRH75136.1"/>
    </source>
</evidence>
<gene>
    <name evidence="3" type="ORF">GLYMA_01G064700</name>
</gene>
<proteinExistence type="predicted"/>
<dbReference type="EMBL" id="CM000834">
    <property type="protein sequence ID" value="KRH75136.1"/>
    <property type="molecule type" value="Genomic_DNA"/>
</dbReference>
<dbReference type="InterPro" id="IPR025558">
    <property type="entry name" value="DUF4283"/>
</dbReference>
<evidence type="ECO:0000256" key="1">
    <source>
        <dbReference type="SAM" id="MobiDB-lite"/>
    </source>
</evidence>
<dbReference type="AlphaFoldDB" id="A0A0R0L799"/>
<evidence type="ECO:0000313" key="5">
    <source>
        <dbReference type="Proteomes" id="UP000008827"/>
    </source>
</evidence>
<organism evidence="3">
    <name type="scientific">Glycine max</name>
    <name type="common">Soybean</name>
    <name type="synonym">Glycine hispida</name>
    <dbReference type="NCBI Taxonomy" id="3847"/>
    <lineage>
        <taxon>Eukaryota</taxon>
        <taxon>Viridiplantae</taxon>
        <taxon>Streptophyta</taxon>
        <taxon>Embryophyta</taxon>
        <taxon>Tracheophyta</taxon>
        <taxon>Spermatophyta</taxon>
        <taxon>Magnoliopsida</taxon>
        <taxon>eudicotyledons</taxon>
        <taxon>Gunneridae</taxon>
        <taxon>Pentapetalae</taxon>
        <taxon>rosids</taxon>
        <taxon>fabids</taxon>
        <taxon>Fabales</taxon>
        <taxon>Fabaceae</taxon>
        <taxon>Papilionoideae</taxon>
        <taxon>50 kb inversion clade</taxon>
        <taxon>NPAAA clade</taxon>
        <taxon>indigoferoid/millettioid clade</taxon>
        <taxon>Phaseoleae</taxon>
        <taxon>Glycine</taxon>
        <taxon>Glycine subgen. Soja</taxon>
    </lineage>
</organism>
<dbReference type="Proteomes" id="UP000008827">
    <property type="component" value="Chromosome 1"/>
</dbReference>
<dbReference type="Gramene" id="KRH75136">
    <property type="protein sequence ID" value="KRH75136"/>
    <property type="gene ID" value="GLYMA_01G064700"/>
</dbReference>
<dbReference type="Pfam" id="PF14111">
    <property type="entry name" value="DUF4283"/>
    <property type="match status" value="1"/>
</dbReference>
<accession>A0A0R0L799</accession>
<name>A0A0R0L799_SOYBN</name>
<reference evidence="3" key="3">
    <citation type="submission" date="2018-07" db="EMBL/GenBank/DDBJ databases">
        <title>WGS assembly of Glycine max.</title>
        <authorList>
            <person name="Schmutz J."/>
            <person name="Cannon S."/>
            <person name="Schlueter J."/>
            <person name="Ma J."/>
            <person name="Mitros T."/>
            <person name="Nelson W."/>
            <person name="Hyten D."/>
            <person name="Song Q."/>
            <person name="Thelen J."/>
            <person name="Cheng J."/>
            <person name="Xu D."/>
            <person name="Hellsten U."/>
            <person name="May G."/>
            <person name="Yu Y."/>
            <person name="Sakurai T."/>
            <person name="Umezawa T."/>
            <person name="Bhattacharyya M."/>
            <person name="Sandhu D."/>
            <person name="Valliyodan B."/>
            <person name="Lindquist E."/>
            <person name="Peto M."/>
            <person name="Grant D."/>
            <person name="Shu S."/>
            <person name="Goodstein D."/>
            <person name="Barry K."/>
            <person name="Futrell-Griggs M."/>
            <person name="Abernathy B."/>
            <person name="Du J."/>
            <person name="Tian Z."/>
            <person name="Zhu L."/>
            <person name="Gill N."/>
            <person name="Joshi T."/>
            <person name="Libault M."/>
            <person name="Sethuraman A."/>
            <person name="Zhang X."/>
            <person name="Shinozaki K."/>
            <person name="Nguyen H."/>
            <person name="Wing R."/>
            <person name="Cregan P."/>
            <person name="Specht J."/>
            <person name="Grimwood J."/>
            <person name="Rokhsar D."/>
            <person name="Stacey G."/>
            <person name="Shoemaker R."/>
            <person name="Jackson S."/>
        </authorList>
    </citation>
    <scope>NUCLEOTIDE SEQUENCE</scope>
    <source>
        <tissue evidence="3">Callus</tissue>
    </source>
</reference>
<keyword evidence="5" id="KW-1185">Reference proteome</keyword>
<protein>
    <recommendedName>
        <fullName evidence="2">DUF4283 domain-containing protein</fullName>
    </recommendedName>
</protein>
<dbReference type="InParanoid" id="A0A0R0L799"/>
<dbReference type="PANTHER" id="PTHR31286">
    <property type="entry name" value="GLYCINE-RICH CELL WALL STRUCTURAL PROTEIN 1.8-LIKE"/>
    <property type="match status" value="1"/>
</dbReference>
<dbReference type="PANTHER" id="PTHR31286:SF153">
    <property type="entry name" value="DUF4283 DOMAIN PROTEIN"/>
    <property type="match status" value="1"/>
</dbReference>
<dbReference type="STRING" id="3847.A0A0R0L799"/>
<feature type="region of interest" description="Disordered" evidence="1">
    <location>
        <begin position="161"/>
        <end position="191"/>
    </location>
</feature>
<dbReference type="EnsemblPlants" id="KRH75136">
    <property type="protein sequence ID" value="KRH75136"/>
    <property type="gene ID" value="GLYMA_01G064700"/>
</dbReference>
<evidence type="ECO:0000259" key="2">
    <source>
        <dbReference type="Pfam" id="PF14111"/>
    </source>
</evidence>
<reference evidence="4" key="2">
    <citation type="submission" date="2018-02" db="UniProtKB">
        <authorList>
            <consortium name="EnsemblPlants"/>
        </authorList>
    </citation>
    <scope>IDENTIFICATION</scope>
    <source>
        <strain evidence="4">Williams 82</strain>
    </source>
</reference>
<sequence>MQNLRSILSPTVEEKLDFSLCLVGRFVTNKSIRFLIMKEMMAAVWMPLNGITITEIEPSIFLFRFYHNVDVQHVLNGGPWSLDKHMMILGAIKNGEDPAPVPLFSIPIWVQEHNLLVGFMSQVVGENLRNLTRKFLEYDEKNNANLLRSVMHIRQNNGDGGLGSDIRLDKRNNGENGGQKWLHEEGDNNHY</sequence>
<feature type="compositionally biased region" description="Basic and acidic residues" evidence="1">
    <location>
        <begin position="181"/>
        <end position="191"/>
    </location>
</feature>
<dbReference type="InterPro" id="IPR040256">
    <property type="entry name" value="At4g02000-like"/>
</dbReference>